<keyword evidence="3" id="KW-1185">Reference proteome</keyword>
<dbReference type="AlphaFoldDB" id="A0A0M2RCC8"/>
<dbReference type="EMBL" id="LANI01000003">
    <property type="protein sequence ID" value="KKJ77660.1"/>
    <property type="molecule type" value="Genomic_DNA"/>
</dbReference>
<name>A0A0M2RCC8_9PROT</name>
<feature type="compositionally biased region" description="Polar residues" evidence="1">
    <location>
        <begin position="1"/>
        <end position="23"/>
    </location>
</feature>
<evidence type="ECO:0000313" key="3">
    <source>
        <dbReference type="Proteomes" id="UP000034491"/>
    </source>
</evidence>
<proteinExistence type="predicted"/>
<evidence type="ECO:0000313" key="2">
    <source>
        <dbReference type="EMBL" id="KKJ77660.1"/>
    </source>
</evidence>
<sequence>MTSHASTLSFASATTPSNSTNDPKSIIHQMLMMDEETATPPEDIILAWVLSLPNELDPALAATQLLSQYEGLVDQTNQSTVKTIMFLKQTAEFPRSRLANSPRRGSRCRRKLHS</sequence>
<evidence type="ECO:0000256" key="1">
    <source>
        <dbReference type="SAM" id="MobiDB-lite"/>
    </source>
</evidence>
<accession>A0A0M2RCC8</accession>
<comment type="caution">
    <text evidence="2">The sequence shown here is derived from an EMBL/GenBank/DDBJ whole genome shotgun (WGS) entry which is preliminary data.</text>
</comment>
<feature type="compositionally biased region" description="Basic residues" evidence="1">
    <location>
        <begin position="104"/>
        <end position="114"/>
    </location>
</feature>
<reference evidence="2 3" key="1">
    <citation type="submission" date="2015-03" db="EMBL/GenBank/DDBJ databases">
        <title>Genome sequence of Kiloniella sp. P1-1, isolated from the gut microflora of Pacific white shrimp, Penaeus vannamei.</title>
        <authorList>
            <person name="Shao Z."/>
            <person name="Wang L."/>
            <person name="Li X."/>
        </authorList>
    </citation>
    <scope>NUCLEOTIDE SEQUENCE [LARGE SCALE GENOMIC DNA]</scope>
    <source>
        <strain evidence="2 3">P1-1</strain>
    </source>
</reference>
<feature type="region of interest" description="Disordered" evidence="1">
    <location>
        <begin position="1"/>
        <end position="25"/>
    </location>
</feature>
<dbReference type="RefSeq" id="WP_046503458.1">
    <property type="nucleotide sequence ID" value="NZ_LANI01000003.1"/>
</dbReference>
<feature type="region of interest" description="Disordered" evidence="1">
    <location>
        <begin position="95"/>
        <end position="114"/>
    </location>
</feature>
<dbReference type="Proteomes" id="UP000034491">
    <property type="component" value="Unassembled WGS sequence"/>
</dbReference>
<protein>
    <submittedName>
        <fullName evidence="2">Uncharacterized protein</fullName>
    </submittedName>
</protein>
<dbReference type="OrthoDB" id="8479782at2"/>
<gene>
    <name evidence="2" type="ORF">WH95_04155</name>
</gene>
<organism evidence="2 3">
    <name type="scientific">Kiloniella litopenaei</name>
    <dbReference type="NCBI Taxonomy" id="1549748"/>
    <lineage>
        <taxon>Bacteria</taxon>
        <taxon>Pseudomonadati</taxon>
        <taxon>Pseudomonadota</taxon>
        <taxon>Alphaproteobacteria</taxon>
        <taxon>Rhodospirillales</taxon>
        <taxon>Kiloniellaceae</taxon>
        <taxon>Kiloniella</taxon>
    </lineage>
</organism>